<gene>
    <name evidence="1" type="ORF">JCM21714_2178</name>
</gene>
<sequence length="60" mass="7001">MEDLNTKGLLRNHKLSKSIADVSWSSFVAKLQYKAEWHGRVYFAIEIEPVKINFLHKLSL</sequence>
<accession>W4VIA0</accession>
<reference evidence="1 2" key="1">
    <citation type="journal article" date="2014" name="Genome Announc.">
        <title>Draft Genome Sequence of the Boron-Tolerant and Moderately Halotolerant Bacterium Gracilibacillus boraciitolerans JCM 21714T.</title>
        <authorList>
            <person name="Ahmed I."/>
            <person name="Oshima K."/>
            <person name="Suda W."/>
            <person name="Kitamura K."/>
            <person name="Iida T."/>
            <person name="Ohmori Y."/>
            <person name="Fujiwara T."/>
            <person name="Hattori M."/>
            <person name="Ohkuma M."/>
        </authorList>
    </citation>
    <scope>NUCLEOTIDE SEQUENCE [LARGE SCALE GENOMIC DNA]</scope>
    <source>
        <strain evidence="1 2">JCM 21714</strain>
    </source>
</reference>
<evidence type="ECO:0000313" key="2">
    <source>
        <dbReference type="Proteomes" id="UP000019102"/>
    </source>
</evidence>
<organism evidence="1 2">
    <name type="scientific">Gracilibacillus boraciitolerans JCM 21714</name>
    <dbReference type="NCBI Taxonomy" id="1298598"/>
    <lineage>
        <taxon>Bacteria</taxon>
        <taxon>Bacillati</taxon>
        <taxon>Bacillota</taxon>
        <taxon>Bacilli</taxon>
        <taxon>Bacillales</taxon>
        <taxon>Bacillaceae</taxon>
        <taxon>Gracilibacillus</taxon>
    </lineage>
</organism>
<dbReference type="Proteomes" id="UP000019102">
    <property type="component" value="Unassembled WGS sequence"/>
</dbReference>
<comment type="caution">
    <text evidence="1">The sequence shown here is derived from an EMBL/GenBank/DDBJ whole genome shotgun (WGS) entry which is preliminary data.</text>
</comment>
<evidence type="ECO:0008006" key="3">
    <source>
        <dbReference type="Google" id="ProtNLM"/>
    </source>
</evidence>
<name>W4VIA0_9BACI</name>
<dbReference type="eggNOG" id="COG0675">
    <property type="taxonomic scope" value="Bacteria"/>
</dbReference>
<keyword evidence="2" id="KW-1185">Reference proteome</keyword>
<protein>
    <recommendedName>
        <fullName evidence="3">Mobile element protein</fullName>
    </recommendedName>
</protein>
<dbReference type="EMBL" id="BAVS01000009">
    <property type="protein sequence ID" value="GAE93135.1"/>
    <property type="molecule type" value="Genomic_DNA"/>
</dbReference>
<dbReference type="STRING" id="1298598.JCM21714_2178"/>
<evidence type="ECO:0000313" key="1">
    <source>
        <dbReference type="EMBL" id="GAE93135.1"/>
    </source>
</evidence>
<proteinExistence type="predicted"/>
<dbReference type="AlphaFoldDB" id="W4VIA0"/>